<feature type="domain" description="Rubredoxin-like" evidence="3">
    <location>
        <begin position="130"/>
        <end position="164"/>
    </location>
</feature>
<dbReference type="InterPro" id="IPR009040">
    <property type="entry name" value="Ferritin-like_diiron"/>
</dbReference>
<dbReference type="Pfam" id="PF21349">
    <property type="entry name" value="RUBY_RBDX"/>
    <property type="match status" value="1"/>
</dbReference>
<dbReference type="InterPro" id="IPR012347">
    <property type="entry name" value="Ferritin-like"/>
</dbReference>
<sequence>MSKTIENLKTAFAGESQANRKYLAFAEKADNEGLPQVAKLFRAAAAAETIHAHTHLRLMKGIGSTAENLKEAISGESYEFQSMYPEMIKDAGEEGERAVERYFGFANEAEKIHADLYTEAAEKMDQLEEADYYVCSVCGHTLAGEPEGKCPICGAAAKAYFKVD</sequence>
<dbReference type="PANTHER" id="PTHR33746:SF4">
    <property type="entry name" value="RUBRERYTHRIN"/>
    <property type="match status" value="1"/>
</dbReference>
<evidence type="ECO:0000256" key="2">
    <source>
        <dbReference type="ARBA" id="ARBA00022982"/>
    </source>
</evidence>
<dbReference type="PROSITE" id="PS50905">
    <property type="entry name" value="FERRITIN_LIKE"/>
    <property type="match status" value="1"/>
</dbReference>
<dbReference type="Gene3D" id="1.20.1260.10">
    <property type="match status" value="1"/>
</dbReference>
<feature type="domain" description="Ferritin-like diiron" evidence="4">
    <location>
        <begin position="1"/>
        <end position="128"/>
    </location>
</feature>
<dbReference type="InterPro" id="IPR003251">
    <property type="entry name" value="Rr_diiron-bd_dom"/>
</dbReference>
<dbReference type="GO" id="GO:0016491">
    <property type="term" value="F:oxidoreductase activity"/>
    <property type="evidence" value="ECO:0007669"/>
    <property type="project" value="InterPro"/>
</dbReference>
<dbReference type="SUPFAM" id="SSF47240">
    <property type="entry name" value="Ferritin-like"/>
    <property type="match status" value="1"/>
</dbReference>
<evidence type="ECO:0000256" key="1">
    <source>
        <dbReference type="ARBA" id="ARBA00022448"/>
    </source>
</evidence>
<dbReference type="InterPro" id="IPR048574">
    <property type="entry name" value="RUBY_RBDX"/>
</dbReference>
<dbReference type="OrthoDB" id="9799749at2"/>
<name>A0A1T4XD87_9BACT</name>
<dbReference type="Proteomes" id="UP000190027">
    <property type="component" value="Unassembled WGS sequence"/>
</dbReference>
<dbReference type="PROSITE" id="PS50903">
    <property type="entry name" value="RUBREDOXIN_LIKE"/>
    <property type="match status" value="1"/>
</dbReference>
<dbReference type="InterPro" id="IPR024934">
    <property type="entry name" value="Rubredoxin-like_dom"/>
</dbReference>
<dbReference type="GO" id="GO:0005506">
    <property type="term" value="F:iron ion binding"/>
    <property type="evidence" value="ECO:0007669"/>
    <property type="project" value="InterPro"/>
</dbReference>
<gene>
    <name evidence="5" type="ORF">SAMN02745704_02047</name>
</gene>
<protein>
    <submittedName>
        <fullName evidence="5">Rubrerythrin</fullName>
    </submittedName>
</protein>
<evidence type="ECO:0000313" key="5">
    <source>
        <dbReference type="EMBL" id="SKA87540.1"/>
    </source>
</evidence>
<organism evidence="5 6">
    <name type="scientific">Paucidesulfovibrio gracilis DSM 16080</name>
    <dbReference type="NCBI Taxonomy" id="1121449"/>
    <lineage>
        <taxon>Bacteria</taxon>
        <taxon>Pseudomonadati</taxon>
        <taxon>Thermodesulfobacteriota</taxon>
        <taxon>Desulfovibrionia</taxon>
        <taxon>Desulfovibrionales</taxon>
        <taxon>Desulfovibrionaceae</taxon>
        <taxon>Paucidesulfovibrio</taxon>
    </lineage>
</organism>
<dbReference type="Pfam" id="PF02915">
    <property type="entry name" value="Rubrerythrin"/>
    <property type="match status" value="1"/>
</dbReference>
<dbReference type="InterPro" id="IPR009078">
    <property type="entry name" value="Ferritin-like_SF"/>
</dbReference>
<proteinExistence type="predicted"/>
<dbReference type="InterPro" id="IPR052753">
    <property type="entry name" value="Rbr2/Nigerythrin"/>
</dbReference>
<evidence type="ECO:0000313" key="6">
    <source>
        <dbReference type="Proteomes" id="UP000190027"/>
    </source>
</evidence>
<dbReference type="PANTHER" id="PTHR33746">
    <property type="entry name" value="RUBRERYTHRIN"/>
    <property type="match status" value="1"/>
</dbReference>
<dbReference type="SUPFAM" id="SSF57802">
    <property type="entry name" value="Rubredoxin-like"/>
    <property type="match status" value="1"/>
</dbReference>
<dbReference type="STRING" id="1121449.SAMN02745704_02047"/>
<reference evidence="5 6" key="1">
    <citation type="submission" date="2017-02" db="EMBL/GenBank/DDBJ databases">
        <authorList>
            <person name="Peterson S.W."/>
        </authorList>
    </citation>
    <scope>NUCLEOTIDE SEQUENCE [LARGE SCALE GENOMIC DNA]</scope>
    <source>
        <strain evidence="5 6">DSM 16080</strain>
    </source>
</reference>
<evidence type="ECO:0000259" key="4">
    <source>
        <dbReference type="PROSITE" id="PS50905"/>
    </source>
</evidence>
<dbReference type="Gene3D" id="2.20.28.10">
    <property type="match status" value="1"/>
</dbReference>
<keyword evidence="2" id="KW-0249">Electron transport</keyword>
<accession>A0A1T4XD87</accession>
<evidence type="ECO:0000259" key="3">
    <source>
        <dbReference type="PROSITE" id="PS50903"/>
    </source>
</evidence>
<dbReference type="RefSeq" id="WP_078717604.1">
    <property type="nucleotide sequence ID" value="NZ_FUYC01000010.1"/>
</dbReference>
<dbReference type="AlphaFoldDB" id="A0A1T4XD87"/>
<keyword evidence="1" id="KW-0813">Transport</keyword>
<keyword evidence="6" id="KW-1185">Reference proteome</keyword>
<dbReference type="CDD" id="cd01041">
    <property type="entry name" value="Rubrerythrin"/>
    <property type="match status" value="1"/>
</dbReference>
<dbReference type="EMBL" id="FUYC01000010">
    <property type="protein sequence ID" value="SKA87540.1"/>
    <property type="molecule type" value="Genomic_DNA"/>
</dbReference>